<evidence type="ECO:0000256" key="13">
    <source>
        <dbReference type="ARBA" id="ARBA00024209"/>
    </source>
</evidence>
<evidence type="ECO:0000259" key="17">
    <source>
        <dbReference type="PROSITE" id="PS50089"/>
    </source>
</evidence>
<feature type="compositionally biased region" description="Acidic residues" evidence="15">
    <location>
        <begin position="292"/>
        <end position="301"/>
    </location>
</feature>
<dbReference type="GO" id="GO:0008270">
    <property type="term" value="F:zinc ion binding"/>
    <property type="evidence" value="ECO:0007669"/>
    <property type="project" value="UniProtKB-KW"/>
</dbReference>
<reference evidence="18" key="1">
    <citation type="submission" date="2020-09" db="EMBL/GenBank/DDBJ databases">
        <title>Genome-Enabled Discovery of Anthraquinone Biosynthesis in Senna tora.</title>
        <authorList>
            <person name="Kang S.-H."/>
            <person name="Pandey R.P."/>
            <person name="Lee C.-M."/>
            <person name="Sim J.-S."/>
            <person name="Jeong J.-T."/>
            <person name="Choi B.-S."/>
            <person name="Jung M."/>
            <person name="Ginzburg D."/>
            <person name="Zhao K."/>
            <person name="Won S.Y."/>
            <person name="Oh T.-J."/>
            <person name="Yu Y."/>
            <person name="Kim N.-H."/>
            <person name="Lee O.R."/>
            <person name="Lee T.-H."/>
            <person name="Bashyal P."/>
            <person name="Kim T.-S."/>
            <person name="Lee W.-H."/>
            <person name="Kawkins C."/>
            <person name="Kim C.-K."/>
            <person name="Kim J.S."/>
            <person name="Ahn B.O."/>
            <person name="Rhee S.Y."/>
            <person name="Sohng J.K."/>
        </authorList>
    </citation>
    <scope>NUCLEOTIDE SEQUENCE</scope>
    <source>
        <tissue evidence="18">Leaf</tissue>
    </source>
</reference>
<gene>
    <name evidence="18" type="ORF">G2W53_017111</name>
</gene>
<organism evidence="18 19">
    <name type="scientific">Senna tora</name>
    <dbReference type="NCBI Taxonomy" id="362788"/>
    <lineage>
        <taxon>Eukaryota</taxon>
        <taxon>Viridiplantae</taxon>
        <taxon>Streptophyta</taxon>
        <taxon>Embryophyta</taxon>
        <taxon>Tracheophyta</taxon>
        <taxon>Spermatophyta</taxon>
        <taxon>Magnoliopsida</taxon>
        <taxon>eudicotyledons</taxon>
        <taxon>Gunneridae</taxon>
        <taxon>Pentapetalae</taxon>
        <taxon>rosids</taxon>
        <taxon>fabids</taxon>
        <taxon>Fabales</taxon>
        <taxon>Fabaceae</taxon>
        <taxon>Caesalpinioideae</taxon>
        <taxon>Cassia clade</taxon>
        <taxon>Senna</taxon>
    </lineage>
</organism>
<evidence type="ECO:0000256" key="3">
    <source>
        <dbReference type="ARBA" id="ARBA00004906"/>
    </source>
</evidence>
<feature type="region of interest" description="Disordered" evidence="15">
    <location>
        <begin position="290"/>
        <end position="310"/>
    </location>
</feature>
<evidence type="ECO:0000256" key="5">
    <source>
        <dbReference type="ARBA" id="ARBA00022679"/>
    </source>
</evidence>
<evidence type="ECO:0000313" key="19">
    <source>
        <dbReference type="Proteomes" id="UP000634136"/>
    </source>
</evidence>
<dbReference type="EMBL" id="JAAIUW010000006">
    <property type="protein sequence ID" value="KAF7825947.1"/>
    <property type="molecule type" value="Genomic_DNA"/>
</dbReference>
<dbReference type="GO" id="GO:0016567">
    <property type="term" value="P:protein ubiquitination"/>
    <property type="evidence" value="ECO:0007669"/>
    <property type="project" value="UniProtKB-UniPathway"/>
</dbReference>
<keyword evidence="6 16" id="KW-0812">Transmembrane</keyword>
<comment type="similarity">
    <text evidence="13">Belongs to the RING-type zinc finger family. ATL subfamily.</text>
</comment>
<dbReference type="GO" id="GO:0061630">
    <property type="term" value="F:ubiquitin protein ligase activity"/>
    <property type="evidence" value="ECO:0007669"/>
    <property type="project" value="UniProtKB-EC"/>
</dbReference>
<name>A0A834TQ89_9FABA</name>
<evidence type="ECO:0000256" key="16">
    <source>
        <dbReference type="SAM" id="Phobius"/>
    </source>
</evidence>
<dbReference type="Proteomes" id="UP000634136">
    <property type="component" value="Unassembled WGS sequence"/>
</dbReference>
<dbReference type="InterPro" id="IPR001841">
    <property type="entry name" value="Znf_RING"/>
</dbReference>
<feature type="compositionally biased region" description="Low complexity" evidence="15">
    <location>
        <begin position="198"/>
        <end position="212"/>
    </location>
</feature>
<keyword evidence="9" id="KW-0833">Ubl conjugation pathway</keyword>
<evidence type="ECO:0000256" key="2">
    <source>
        <dbReference type="ARBA" id="ARBA00004167"/>
    </source>
</evidence>
<dbReference type="AlphaFoldDB" id="A0A834TQ89"/>
<keyword evidence="8 14" id="KW-0863">Zinc-finger</keyword>
<dbReference type="SMART" id="SM00184">
    <property type="entry name" value="RING"/>
    <property type="match status" value="1"/>
</dbReference>
<accession>A0A834TQ89</accession>
<evidence type="ECO:0000256" key="15">
    <source>
        <dbReference type="SAM" id="MobiDB-lite"/>
    </source>
</evidence>
<comment type="subcellular location">
    <subcellularLocation>
        <location evidence="2">Membrane</location>
        <topology evidence="2">Single-pass membrane protein</topology>
    </subcellularLocation>
</comment>
<proteinExistence type="inferred from homology"/>
<evidence type="ECO:0000256" key="7">
    <source>
        <dbReference type="ARBA" id="ARBA00022723"/>
    </source>
</evidence>
<comment type="pathway">
    <text evidence="3">Protein modification; protein ubiquitination.</text>
</comment>
<comment type="catalytic activity">
    <reaction evidence="1">
        <text>S-ubiquitinyl-[E2 ubiquitin-conjugating enzyme]-L-cysteine + [acceptor protein]-L-lysine = [E2 ubiquitin-conjugating enzyme]-L-cysteine + N(6)-ubiquitinyl-[acceptor protein]-L-lysine.</text>
        <dbReference type="EC" id="2.3.2.27"/>
    </reaction>
</comment>
<evidence type="ECO:0000256" key="6">
    <source>
        <dbReference type="ARBA" id="ARBA00022692"/>
    </source>
</evidence>
<evidence type="ECO:0000256" key="10">
    <source>
        <dbReference type="ARBA" id="ARBA00022833"/>
    </source>
</evidence>
<comment type="caution">
    <text evidence="18">The sequence shown here is derived from an EMBL/GenBank/DDBJ whole genome shotgun (WGS) entry which is preliminary data.</text>
</comment>
<dbReference type="GO" id="GO:0016020">
    <property type="term" value="C:membrane"/>
    <property type="evidence" value="ECO:0007669"/>
    <property type="project" value="UniProtKB-SubCell"/>
</dbReference>
<dbReference type="InterPro" id="IPR044600">
    <property type="entry name" value="ATL1/ATL16-like"/>
</dbReference>
<evidence type="ECO:0000256" key="9">
    <source>
        <dbReference type="ARBA" id="ARBA00022786"/>
    </source>
</evidence>
<dbReference type="UniPathway" id="UPA00143"/>
<dbReference type="PANTHER" id="PTHR46913:SF22">
    <property type="entry name" value="RING-TYPE E3 UBIQUITIN TRANSFERASE"/>
    <property type="match status" value="1"/>
</dbReference>
<dbReference type="EC" id="2.3.2.27" evidence="4"/>
<dbReference type="OrthoDB" id="9984778at2759"/>
<dbReference type="CDD" id="cd16461">
    <property type="entry name" value="RING-H2_EL5-like"/>
    <property type="match status" value="1"/>
</dbReference>
<dbReference type="SUPFAM" id="SSF57850">
    <property type="entry name" value="RING/U-box"/>
    <property type="match status" value="1"/>
</dbReference>
<keyword evidence="12 16" id="KW-0472">Membrane</keyword>
<evidence type="ECO:0000256" key="8">
    <source>
        <dbReference type="ARBA" id="ARBA00022771"/>
    </source>
</evidence>
<dbReference type="Gene3D" id="3.30.40.10">
    <property type="entry name" value="Zinc/RING finger domain, C3HC4 (zinc finger)"/>
    <property type="match status" value="1"/>
</dbReference>
<keyword evidence="19" id="KW-1185">Reference proteome</keyword>
<feature type="domain" description="RING-type" evidence="17">
    <location>
        <begin position="146"/>
        <end position="188"/>
    </location>
</feature>
<keyword evidence="10" id="KW-0862">Zinc</keyword>
<evidence type="ECO:0000256" key="1">
    <source>
        <dbReference type="ARBA" id="ARBA00000900"/>
    </source>
</evidence>
<dbReference type="FunFam" id="3.30.40.10:FF:000233">
    <property type="entry name" value="RING-H2 finger protein ATL54"/>
    <property type="match status" value="1"/>
</dbReference>
<keyword evidence="7" id="KW-0479">Metal-binding</keyword>
<dbReference type="Pfam" id="PF13639">
    <property type="entry name" value="zf-RING_2"/>
    <property type="match status" value="1"/>
</dbReference>
<dbReference type="PROSITE" id="PS50089">
    <property type="entry name" value="ZF_RING_2"/>
    <property type="match status" value="1"/>
</dbReference>
<evidence type="ECO:0000256" key="12">
    <source>
        <dbReference type="ARBA" id="ARBA00023136"/>
    </source>
</evidence>
<protein>
    <recommendedName>
        <fullName evidence="4">RING-type E3 ubiquitin transferase</fullName>
        <ecNumber evidence="4">2.3.2.27</ecNumber>
    </recommendedName>
</protein>
<dbReference type="InterPro" id="IPR013083">
    <property type="entry name" value="Znf_RING/FYVE/PHD"/>
</dbReference>
<feature type="region of interest" description="Disordered" evidence="15">
    <location>
        <begin position="198"/>
        <end position="221"/>
    </location>
</feature>
<keyword evidence="5" id="KW-0808">Transferase</keyword>
<evidence type="ECO:0000313" key="18">
    <source>
        <dbReference type="EMBL" id="KAF7825947.1"/>
    </source>
</evidence>
<evidence type="ECO:0000256" key="11">
    <source>
        <dbReference type="ARBA" id="ARBA00022989"/>
    </source>
</evidence>
<evidence type="ECO:0000256" key="4">
    <source>
        <dbReference type="ARBA" id="ARBA00012483"/>
    </source>
</evidence>
<feature type="transmembrane region" description="Helical" evidence="16">
    <location>
        <begin position="64"/>
        <end position="84"/>
    </location>
</feature>
<keyword evidence="11 16" id="KW-1133">Transmembrane helix</keyword>
<dbReference type="PANTHER" id="PTHR46913">
    <property type="entry name" value="RING-H2 FINGER PROTEIN ATL16"/>
    <property type="match status" value="1"/>
</dbReference>
<evidence type="ECO:0000256" key="14">
    <source>
        <dbReference type="PROSITE-ProRule" id="PRU00175"/>
    </source>
</evidence>
<sequence>MDSWTPPNAVFRDCSQGVCSIYCPQWCYIIYPPPPPSSSLTFGFVTSDSDNSDSDSSRFQLSPLIVALIGVLASAFVLVTYYTLISRFCKRRRQQIHENGDSLPNDDVLAHASVSSSSSGLDETLIKSIAVCKYKRGEGIVEGTDCSVCLSEFEESESLRLMPKCNHAFHIPCIDTWLKSHSSCPLCRSNIVISANNSGTDSSSSTTTTTTTVNQRETPLTHQEATTTTHVNVSALRYQNRNDTVIVIEGFEEEIRVGFGGEGRNGCELMNSCSSRNQGRLLVADVLRARDDDDEDDEEEVLQVGSSKGK</sequence>